<organism evidence="5 6">
    <name type="scientific">Pararobbsia silviterrae</name>
    <dbReference type="NCBI Taxonomy" id="1792498"/>
    <lineage>
        <taxon>Bacteria</taxon>
        <taxon>Pseudomonadati</taxon>
        <taxon>Pseudomonadota</taxon>
        <taxon>Betaproteobacteria</taxon>
        <taxon>Burkholderiales</taxon>
        <taxon>Burkholderiaceae</taxon>
        <taxon>Pararobbsia</taxon>
    </lineage>
</organism>
<evidence type="ECO:0000313" key="6">
    <source>
        <dbReference type="Proteomes" id="UP000270342"/>
    </source>
</evidence>
<evidence type="ECO:0000259" key="4">
    <source>
        <dbReference type="PROSITE" id="PS01124"/>
    </source>
</evidence>
<dbReference type="InterPro" id="IPR009057">
    <property type="entry name" value="Homeodomain-like_sf"/>
</dbReference>
<proteinExistence type="predicted"/>
<protein>
    <submittedName>
        <fullName evidence="5">Helix-turn-helix domain-containing protein</fullName>
    </submittedName>
</protein>
<dbReference type="Pfam" id="PF12833">
    <property type="entry name" value="HTH_18"/>
    <property type="match status" value="1"/>
</dbReference>
<dbReference type="SUPFAM" id="SSF46689">
    <property type="entry name" value="Homeodomain-like"/>
    <property type="match status" value="1"/>
</dbReference>
<keyword evidence="3" id="KW-0804">Transcription</keyword>
<dbReference type="EMBL" id="RBZU01000009">
    <property type="protein sequence ID" value="RKP50335.1"/>
    <property type="molecule type" value="Genomic_DNA"/>
</dbReference>
<keyword evidence="6" id="KW-1185">Reference proteome</keyword>
<evidence type="ECO:0000256" key="1">
    <source>
        <dbReference type="ARBA" id="ARBA00023015"/>
    </source>
</evidence>
<dbReference type="AlphaFoldDB" id="A0A494XHV3"/>
<dbReference type="SMART" id="SM00342">
    <property type="entry name" value="HTH_ARAC"/>
    <property type="match status" value="1"/>
</dbReference>
<evidence type="ECO:0000256" key="3">
    <source>
        <dbReference type="ARBA" id="ARBA00023163"/>
    </source>
</evidence>
<comment type="caution">
    <text evidence="5">The sequence shown here is derived from an EMBL/GenBank/DDBJ whole genome shotgun (WGS) entry which is preliminary data.</text>
</comment>
<dbReference type="PROSITE" id="PS01124">
    <property type="entry name" value="HTH_ARAC_FAMILY_2"/>
    <property type="match status" value="1"/>
</dbReference>
<dbReference type="GO" id="GO:0003700">
    <property type="term" value="F:DNA-binding transcription factor activity"/>
    <property type="evidence" value="ECO:0007669"/>
    <property type="project" value="InterPro"/>
</dbReference>
<dbReference type="InterPro" id="IPR018060">
    <property type="entry name" value="HTH_AraC"/>
</dbReference>
<accession>A0A494XHV3</accession>
<name>A0A494XHV3_9BURK</name>
<keyword evidence="2" id="KW-0238">DNA-binding</keyword>
<dbReference type="InterPro" id="IPR050204">
    <property type="entry name" value="AraC_XylS_family_regulators"/>
</dbReference>
<sequence length="254" mass="28116">MIETPAGRVELAPAPAQHLVAVSRNARVLVENDRWYMYEVSVSMLVKLIAFVDYSLSLSAPAFPPPIPRTAATFCVAGFSGVETTLIQREFIARLVCGDSRDVPLFSFLRATEAYWVVSFLLQQFSENRRVGDLGAQYGLSNAHFRRLCKHALGGSLKAELKRWRAASAVLRIIESERTLTDIALDAGFASSSHLSREIKGLLGVPPSQIWGFGVGRRWTCARSTRASSEKERRDANGRETARYTRHLCSGGAR</sequence>
<gene>
    <name evidence="5" type="ORF">D7S86_19720</name>
</gene>
<reference evidence="5 6" key="1">
    <citation type="submission" date="2018-10" db="EMBL/GenBank/DDBJ databases">
        <title>Robbsia sp. DHC34, isolated from soil.</title>
        <authorList>
            <person name="Gao Z.-H."/>
            <person name="Qiu L.-H."/>
        </authorList>
    </citation>
    <scope>NUCLEOTIDE SEQUENCE [LARGE SCALE GENOMIC DNA]</scope>
    <source>
        <strain evidence="5 6">DHC34</strain>
    </source>
</reference>
<dbReference type="Proteomes" id="UP000270342">
    <property type="component" value="Unassembled WGS sequence"/>
</dbReference>
<dbReference type="GO" id="GO:0043565">
    <property type="term" value="F:sequence-specific DNA binding"/>
    <property type="evidence" value="ECO:0007669"/>
    <property type="project" value="InterPro"/>
</dbReference>
<evidence type="ECO:0000256" key="2">
    <source>
        <dbReference type="ARBA" id="ARBA00023125"/>
    </source>
</evidence>
<dbReference type="Gene3D" id="1.10.10.60">
    <property type="entry name" value="Homeodomain-like"/>
    <property type="match status" value="1"/>
</dbReference>
<keyword evidence="1" id="KW-0805">Transcription regulation</keyword>
<evidence type="ECO:0000313" key="5">
    <source>
        <dbReference type="EMBL" id="RKP50335.1"/>
    </source>
</evidence>
<feature type="domain" description="HTH araC/xylS-type" evidence="4">
    <location>
        <begin position="115"/>
        <end position="213"/>
    </location>
</feature>
<dbReference type="PANTHER" id="PTHR46796">
    <property type="entry name" value="HTH-TYPE TRANSCRIPTIONAL ACTIVATOR RHAS-RELATED"/>
    <property type="match status" value="1"/>
</dbReference>